<proteinExistence type="predicted"/>
<reference evidence="3" key="1">
    <citation type="journal article" date="2015" name="Proc. Natl. Acad. Sci. U.S.A.">
        <title>Genome sequencing of adzuki bean (Vigna angularis) provides insight into high starch and low fat accumulation and domestication.</title>
        <authorList>
            <person name="Yang K."/>
            <person name="Tian Z."/>
            <person name="Chen C."/>
            <person name="Luo L."/>
            <person name="Zhao B."/>
            <person name="Wang Z."/>
            <person name="Yu L."/>
            <person name="Li Y."/>
            <person name="Sun Y."/>
            <person name="Li W."/>
            <person name="Chen Y."/>
            <person name="Li Y."/>
            <person name="Zhang Y."/>
            <person name="Ai D."/>
            <person name="Zhao J."/>
            <person name="Shang C."/>
            <person name="Ma Y."/>
            <person name="Wu B."/>
            <person name="Wang M."/>
            <person name="Gao L."/>
            <person name="Sun D."/>
            <person name="Zhang P."/>
            <person name="Guo F."/>
            <person name="Wang W."/>
            <person name="Li Y."/>
            <person name="Wang J."/>
            <person name="Varshney R.K."/>
            <person name="Wang J."/>
            <person name="Ling H.Q."/>
            <person name="Wan P."/>
        </authorList>
    </citation>
    <scope>NUCLEOTIDE SEQUENCE</scope>
    <source>
        <strain evidence="3">cv. Jingnong 6</strain>
    </source>
</reference>
<sequence length="208" mass="22902">MGFENENESEEKKNIGRLALFSIPRMASPERSGMATPPLQTSAAVPFRWEEQPGKPRPCSALIPFSDPADIVPKCLELPPRLLVPSPYVSTINTFRSPSFTITASNCYGSDTKVLGAMVLSKAGDFKDSIWFGSWKKKPFKLKRREVTGASHVFPSFSSSSTDYKDTDTIQSIKRSGVWTSICEGLKLVVPRRSKKVKKDGCGGVLKP</sequence>
<organism evidence="2 3">
    <name type="scientific">Phaseolus angularis</name>
    <name type="common">Azuki bean</name>
    <name type="synonym">Vigna angularis</name>
    <dbReference type="NCBI Taxonomy" id="3914"/>
    <lineage>
        <taxon>Eukaryota</taxon>
        <taxon>Viridiplantae</taxon>
        <taxon>Streptophyta</taxon>
        <taxon>Embryophyta</taxon>
        <taxon>Tracheophyta</taxon>
        <taxon>Spermatophyta</taxon>
        <taxon>Magnoliopsida</taxon>
        <taxon>eudicotyledons</taxon>
        <taxon>Gunneridae</taxon>
        <taxon>Pentapetalae</taxon>
        <taxon>rosids</taxon>
        <taxon>fabids</taxon>
        <taxon>Fabales</taxon>
        <taxon>Fabaceae</taxon>
        <taxon>Papilionoideae</taxon>
        <taxon>50 kb inversion clade</taxon>
        <taxon>NPAAA clade</taxon>
        <taxon>indigoferoid/millettioid clade</taxon>
        <taxon>Phaseoleae</taxon>
        <taxon>Vigna</taxon>
    </lineage>
</organism>
<dbReference type="Pfam" id="PF05097">
    <property type="entry name" value="DUF688"/>
    <property type="match status" value="1"/>
</dbReference>
<dbReference type="PANTHER" id="PTHR34371">
    <property type="entry name" value="OS01G0551000 PROTEIN"/>
    <property type="match status" value="1"/>
</dbReference>
<dbReference type="EMBL" id="CM003379">
    <property type="protein sequence ID" value="KOM52984.1"/>
    <property type="molecule type" value="Genomic_DNA"/>
</dbReference>
<evidence type="ECO:0000313" key="1">
    <source>
        <dbReference type="EMBL" id="KAG2395359.1"/>
    </source>
</evidence>
<dbReference type="PANTHER" id="PTHR34371:SF2">
    <property type="entry name" value="DUF688 FAMILY PROTEIN"/>
    <property type="match status" value="1"/>
</dbReference>
<dbReference type="AlphaFoldDB" id="A0A0L9VEA2"/>
<dbReference type="Proteomes" id="UP000053144">
    <property type="component" value="Chromosome 9"/>
</dbReference>
<dbReference type="Gramene" id="KOM52984">
    <property type="protein sequence ID" value="KOM52984"/>
    <property type="gene ID" value="LR48_Vigan09g164300"/>
</dbReference>
<dbReference type="EMBL" id="JABFOF010000006">
    <property type="protein sequence ID" value="KAG2395359.1"/>
    <property type="molecule type" value="Genomic_DNA"/>
</dbReference>
<gene>
    <name evidence="1" type="ORF">HKW66_Vig0072650</name>
    <name evidence="2" type="ORF">LR48_Vigan09g164300</name>
</gene>
<name>A0A0L9VEA2_PHAAN</name>
<evidence type="ECO:0000313" key="4">
    <source>
        <dbReference type="Proteomes" id="UP000743370"/>
    </source>
</evidence>
<dbReference type="OMA" id="VWTSICE"/>
<dbReference type="KEGG" id="var:108342335"/>
<evidence type="ECO:0000313" key="2">
    <source>
        <dbReference type="EMBL" id="KOM52984.1"/>
    </source>
</evidence>
<reference evidence="1 4" key="3">
    <citation type="submission" date="2020-05" db="EMBL/GenBank/DDBJ databases">
        <title>Vigna angularis (adzuki bean) Var. LongXiaoDou No. 4 denovo assembly.</title>
        <authorList>
            <person name="Xiang H."/>
        </authorList>
    </citation>
    <scope>NUCLEOTIDE SEQUENCE [LARGE SCALE GENOMIC DNA]</scope>
    <source>
        <tissue evidence="1">Leaf</tissue>
    </source>
</reference>
<reference evidence="2" key="2">
    <citation type="submission" date="2015-02" db="EMBL/GenBank/DDBJ databases">
        <authorList>
            <person name="Chooi Y.-H."/>
        </authorList>
    </citation>
    <scope>NUCLEOTIDE SEQUENCE</scope>
    <source>
        <tissue evidence="2">Seedling</tissue>
    </source>
</reference>
<evidence type="ECO:0000313" key="3">
    <source>
        <dbReference type="Proteomes" id="UP000053144"/>
    </source>
</evidence>
<protein>
    <submittedName>
        <fullName evidence="2">Uncharacterized protein</fullName>
    </submittedName>
</protein>
<dbReference type="InterPro" id="IPR007789">
    <property type="entry name" value="DUF688"/>
</dbReference>
<accession>A0A0L9VEA2</accession>
<dbReference type="Proteomes" id="UP000743370">
    <property type="component" value="Unassembled WGS sequence"/>
</dbReference>
<dbReference type="OrthoDB" id="1934555at2759"/>